<dbReference type="SUPFAM" id="SSF81383">
    <property type="entry name" value="F-box domain"/>
    <property type="match status" value="1"/>
</dbReference>
<dbReference type="Pfam" id="PF00646">
    <property type="entry name" value="F-box"/>
    <property type="match status" value="1"/>
</dbReference>
<dbReference type="CDD" id="cd22160">
    <property type="entry name" value="F-box_AtFBL13-like"/>
    <property type="match status" value="1"/>
</dbReference>
<sequence>METMLRHSSDIISNLPEQVIETILVHLPIGDAVRTSLLSKKWRYKWTFIPDLVFDESNFCSSTMDTNLHTYKIANFVDRVLLQHKGSIHKCILKLPPMFKGFNNLKSLNLVAVTLSIESTNMLGKEKFPIWLGFLVLTGLEKLVISSYFMERLPVTYDCLKSISLPINFSDLNQNLGMLFLFQSSPNLQELKMVDLLVKQYQTQSVNTERAPKLSHFSSPESIYLLHRRHQDPPIVGDLLCSLRSAIWFPISFSDLQHNLRQLHRIQSTPISFTSANDSASGQLPSLPSPSGLISFAPSPMNPTRNIPALIISSGSTPENPCKSGYLSFLLDPEF</sequence>
<dbReference type="InterPro" id="IPR001810">
    <property type="entry name" value="F-box_dom"/>
</dbReference>
<gene>
    <name evidence="2" type="ORF">HHK36_006898</name>
</gene>
<dbReference type="PANTHER" id="PTHR31639">
    <property type="entry name" value="F-BOX PROTEIN-LIKE"/>
    <property type="match status" value="1"/>
</dbReference>
<dbReference type="PANTHER" id="PTHR31639:SF237">
    <property type="entry name" value="F-BOX DOMAIN-CONTAINING PROTEIN"/>
    <property type="match status" value="1"/>
</dbReference>
<name>A0A835DPM6_TETSI</name>
<evidence type="ECO:0000313" key="2">
    <source>
        <dbReference type="EMBL" id="KAF8407762.1"/>
    </source>
</evidence>
<dbReference type="AlphaFoldDB" id="A0A835DPM6"/>
<dbReference type="EMBL" id="JABCRI010000004">
    <property type="protein sequence ID" value="KAF8407762.1"/>
    <property type="molecule type" value="Genomic_DNA"/>
</dbReference>
<feature type="domain" description="F-box" evidence="1">
    <location>
        <begin position="9"/>
        <end position="57"/>
    </location>
</feature>
<dbReference type="InterPro" id="IPR036047">
    <property type="entry name" value="F-box-like_dom_sf"/>
</dbReference>
<dbReference type="Gene3D" id="1.20.1280.50">
    <property type="match status" value="1"/>
</dbReference>
<dbReference type="PROSITE" id="PS50181">
    <property type="entry name" value="FBOX"/>
    <property type="match status" value="1"/>
</dbReference>
<dbReference type="InterPro" id="IPR053781">
    <property type="entry name" value="F-box_AtFBL13-like"/>
</dbReference>
<dbReference type="OrthoDB" id="612216at2759"/>
<protein>
    <recommendedName>
        <fullName evidence="1">F-box domain-containing protein</fullName>
    </recommendedName>
</protein>
<organism evidence="2 3">
    <name type="scientific">Tetracentron sinense</name>
    <name type="common">Spur-leaf</name>
    <dbReference type="NCBI Taxonomy" id="13715"/>
    <lineage>
        <taxon>Eukaryota</taxon>
        <taxon>Viridiplantae</taxon>
        <taxon>Streptophyta</taxon>
        <taxon>Embryophyta</taxon>
        <taxon>Tracheophyta</taxon>
        <taxon>Spermatophyta</taxon>
        <taxon>Magnoliopsida</taxon>
        <taxon>Trochodendrales</taxon>
        <taxon>Trochodendraceae</taxon>
        <taxon>Tetracentron</taxon>
    </lineage>
</organism>
<keyword evidence="3" id="KW-1185">Reference proteome</keyword>
<accession>A0A835DPM6</accession>
<reference evidence="2 3" key="1">
    <citation type="submission" date="2020-04" db="EMBL/GenBank/DDBJ databases">
        <title>Plant Genome Project.</title>
        <authorList>
            <person name="Zhang R.-G."/>
        </authorList>
    </citation>
    <scope>NUCLEOTIDE SEQUENCE [LARGE SCALE GENOMIC DNA]</scope>
    <source>
        <strain evidence="2">YNK0</strain>
        <tissue evidence="2">Leaf</tissue>
    </source>
</reference>
<evidence type="ECO:0000259" key="1">
    <source>
        <dbReference type="PROSITE" id="PS50181"/>
    </source>
</evidence>
<comment type="caution">
    <text evidence="2">The sequence shown here is derived from an EMBL/GenBank/DDBJ whole genome shotgun (WGS) entry which is preliminary data.</text>
</comment>
<dbReference type="Proteomes" id="UP000655225">
    <property type="component" value="Unassembled WGS sequence"/>
</dbReference>
<proteinExistence type="predicted"/>
<evidence type="ECO:0000313" key="3">
    <source>
        <dbReference type="Proteomes" id="UP000655225"/>
    </source>
</evidence>